<dbReference type="PANTHER" id="PTHR37835">
    <property type="entry name" value="ALPHA-CLOSTRIPAIN"/>
    <property type="match status" value="1"/>
</dbReference>
<name>A0AB34R334_9PORP</name>
<keyword evidence="1" id="KW-0472">Membrane</keyword>
<dbReference type="Gene3D" id="3.40.50.11970">
    <property type="match status" value="1"/>
</dbReference>
<evidence type="ECO:0000313" key="3">
    <source>
        <dbReference type="Proteomes" id="UP000031937"/>
    </source>
</evidence>
<organism evidence="2 3">
    <name type="scientific">Sanguibacteroides justesenii</name>
    <dbReference type="NCBI Taxonomy" id="1547597"/>
    <lineage>
        <taxon>Bacteria</taxon>
        <taxon>Pseudomonadati</taxon>
        <taxon>Bacteroidota</taxon>
        <taxon>Bacteroidia</taxon>
        <taxon>Bacteroidales</taxon>
        <taxon>Porphyromonadaceae</taxon>
        <taxon>Sanguibacteroides</taxon>
    </lineage>
</organism>
<comment type="caution">
    <text evidence="2">The sequence shown here is derived from an EMBL/GenBank/DDBJ whole genome shotgun (WGS) entry which is preliminary data.</text>
</comment>
<accession>A0AB34R334</accession>
<dbReference type="PANTHER" id="PTHR37835:SF1">
    <property type="entry name" value="ALPHA-CLOSTRIPAIN"/>
    <property type="match status" value="1"/>
</dbReference>
<feature type="transmembrane region" description="Helical" evidence="1">
    <location>
        <begin position="20"/>
        <end position="44"/>
    </location>
</feature>
<gene>
    <name evidence="2" type="ORF">IE90_09425</name>
</gene>
<evidence type="ECO:0000256" key="1">
    <source>
        <dbReference type="SAM" id="Phobius"/>
    </source>
</evidence>
<reference evidence="2 3" key="1">
    <citation type="submission" date="2014-07" db="EMBL/GenBank/DDBJ databases">
        <title>Porphyromonadaceae bacterium OUH 334697 = ATCC BAA-2682 = DSM 28341 draft genome.</title>
        <authorList>
            <person name="Sydenham T.V."/>
            <person name="Hasman H."/>
            <person name="Justesen U.S."/>
        </authorList>
    </citation>
    <scope>NUCLEOTIDE SEQUENCE [LARGE SCALE GENOMIC DNA]</scope>
    <source>
        <strain evidence="2 3">OUH 334697</strain>
    </source>
</reference>
<proteinExistence type="predicted"/>
<dbReference type="Proteomes" id="UP000031937">
    <property type="component" value="Unassembled WGS sequence"/>
</dbReference>
<dbReference type="Pfam" id="PF03415">
    <property type="entry name" value="Peptidase_C11"/>
    <property type="match status" value="1"/>
</dbReference>
<dbReference type="EMBL" id="JPIT01000031">
    <property type="protein sequence ID" value="KIO43361.1"/>
    <property type="molecule type" value="Genomic_DNA"/>
</dbReference>
<sequence length="200" mass="22806">MLLDLFKGYFFRFFRYICSINYFMKILFVRGIISIVVFFCLGACHDEKIKPQKERTVLVYIAGDNNLSYFSSQNMEGMMKGMKEDNGNLIVYWDQPNVAPKLLELEVMKNGSVKQRVIKEYKEENSASPAVLARVICETQKLYPAKSYGLVLWSHGTGWFPESPSVKARSFGEDHGSEMDIKELAAVIPGLSNGSRRSFL</sequence>
<keyword evidence="1" id="KW-1133">Transmembrane helix</keyword>
<evidence type="ECO:0000313" key="2">
    <source>
        <dbReference type="EMBL" id="KIO43361.1"/>
    </source>
</evidence>
<protein>
    <submittedName>
        <fullName evidence="2">Uncharacterized protein</fullName>
    </submittedName>
</protein>
<dbReference type="InterPro" id="IPR005077">
    <property type="entry name" value="Peptidase_C11"/>
</dbReference>
<keyword evidence="1" id="KW-0812">Transmembrane</keyword>
<dbReference type="AlphaFoldDB" id="A0AB34R334"/>